<reference evidence="1 2" key="1">
    <citation type="submission" date="2020-03" db="EMBL/GenBank/DDBJ databases">
        <title>Draft genome of Streptomyces sp. ventii, isolated from the Axial Seamount in the Pacific Ocean, and resequencing of the two type strains Streptomyces lonarensis strain NCL 716 and Streptomyces bohaiensis strain 11A07.</title>
        <authorList>
            <person name="Loughran R.M."/>
            <person name="Pfannmuller K.M."/>
            <person name="Wasson B.J."/>
            <person name="Deadmond M.C."/>
            <person name="Paddock B.E."/>
            <person name="Koyack M.J."/>
            <person name="Gallegos D.A."/>
            <person name="Mitchell E.A."/>
            <person name="Ushijima B."/>
            <person name="Saw J.H."/>
            <person name="Mcphail K.L."/>
            <person name="Videau P."/>
        </authorList>
    </citation>
    <scope>NUCLEOTIDE SEQUENCE [LARGE SCALE GENOMIC DNA]</scope>
    <source>
        <strain evidence="2">5675061</strain>
    </source>
</reference>
<name>A0ABX1AI53_9ACTN</name>
<evidence type="ECO:0000313" key="1">
    <source>
        <dbReference type="EMBL" id="NJP65346.1"/>
    </source>
</evidence>
<keyword evidence="2" id="KW-1185">Reference proteome</keyword>
<accession>A0ABX1AI53</accession>
<protein>
    <submittedName>
        <fullName evidence="1">Uncharacterized protein</fullName>
    </submittedName>
</protein>
<comment type="caution">
    <text evidence="1">The sequence shown here is derived from an EMBL/GenBank/DDBJ whole genome shotgun (WGS) entry which is preliminary data.</text>
</comment>
<proteinExistence type="predicted"/>
<dbReference type="Proteomes" id="UP000746503">
    <property type="component" value="Unassembled WGS sequence"/>
</dbReference>
<evidence type="ECO:0000313" key="2">
    <source>
        <dbReference type="Proteomes" id="UP000746503"/>
    </source>
</evidence>
<dbReference type="RefSeq" id="WP_167931872.1">
    <property type="nucleotide sequence ID" value="NZ_JAAVJB010000013.1"/>
</dbReference>
<sequence length="73" mass="7999">MTGFPSLRASSLRLTADQVRIGDLVAFAGGAPPVSFTEHRGGLVLLELDGTVRVTLPPRTPVVITRPRRRHRR</sequence>
<gene>
    <name evidence="1" type="ORF">HCJ92_03370</name>
</gene>
<organism evidence="1 2">
    <name type="scientific">Streptomyces spiramenti</name>
    <dbReference type="NCBI Taxonomy" id="2720606"/>
    <lineage>
        <taxon>Bacteria</taxon>
        <taxon>Bacillati</taxon>
        <taxon>Actinomycetota</taxon>
        <taxon>Actinomycetes</taxon>
        <taxon>Kitasatosporales</taxon>
        <taxon>Streptomycetaceae</taxon>
        <taxon>Streptomyces</taxon>
    </lineage>
</organism>
<dbReference type="EMBL" id="JAAVJB010000013">
    <property type="protein sequence ID" value="NJP65346.1"/>
    <property type="molecule type" value="Genomic_DNA"/>
</dbReference>